<dbReference type="PANTHER" id="PTHR19433:SF111">
    <property type="entry name" value="T CELL RECEPTOR ALPHA VARIABLE 4"/>
    <property type="match status" value="1"/>
</dbReference>
<evidence type="ECO:0000256" key="3">
    <source>
        <dbReference type="ARBA" id="ARBA00022729"/>
    </source>
</evidence>
<dbReference type="InterPro" id="IPR013783">
    <property type="entry name" value="Ig-like_fold"/>
</dbReference>
<feature type="chain" id="PRO_5003970663" evidence="8">
    <location>
        <begin position="20"/>
        <end position="137"/>
    </location>
</feature>
<evidence type="ECO:0000256" key="8">
    <source>
        <dbReference type="SAM" id="SignalP"/>
    </source>
</evidence>
<evidence type="ECO:0000256" key="4">
    <source>
        <dbReference type="ARBA" id="ARBA00022859"/>
    </source>
</evidence>
<keyword evidence="3 8" id="KW-0732">Signal</keyword>
<evidence type="ECO:0000256" key="6">
    <source>
        <dbReference type="ARBA" id="ARBA00023157"/>
    </source>
</evidence>
<evidence type="ECO:0000256" key="7">
    <source>
        <dbReference type="ARBA" id="ARBA00023180"/>
    </source>
</evidence>
<dbReference type="InterPro" id="IPR007110">
    <property type="entry name" value="Ig-like_dom"/>
</dbReference>
<dbReference type="InterPro" id="IPR003599">
    <property type="entry name" value="Ig_sub"/>
</dbReference>
<dbReference type="GO" id="GO:0009617">
    <property type="term" value="P:response to bacterium"/>
    <property type="evidence" value="ECO:0007669"/>
    <property type="project" value="TreeGrafter"/>
</dbReference>
<accession>L5LW49</accession>
<comment type="subcellular location">
    <subcellularLocation>
        <location evidence="1">Cell membrane</location>
    </subcellularLocation>
</comment>
<keyword evidence="2" id="KW-1003">Cell membrane</keyword>
<dbReference type="PROSITE" id="PS50835">
    <property type="entry name" value="IG_LIKE"/>
    <property type="match status" value="1"/>
</dbReference>
<keyword evidence="5" id="KW-0472">Membrane</keyword>
<dbReference type="InterPro" id="IPR036179">
    <property type="entry name" value="Ig-like_dom_sf"/>
</dbReference>
<dbReference type="InterPro" id="IPR052051">
    <property type="entry name" value="TCR_complex_component"/>
</dbReference>
<dbReference type="GO" id="GO:0002376">
    <property type="term" value="P:immune system process"/>
    <property type="evidence" value="ECO:0007669"/>
    <property type="project" value="UniProtKB-KW"/>
</dbReference>
<gene>
    <name evidence="10" type="ORF">MDA_GLEAN10000760</name>
</gene>
<dbReference type="InterPro" id="IPR013106">
    <property type="entry name" value="Ig_V-set"/>
</dbReference>
<evidence type="ECO:0000256" key="1">
    <source>
        <dbReference type="ARBA" id="ARBA00004236"/>
    </source>
</evidence>
<evidence type="ECO:0000313" key="10">
    <source>
        <dbReference type="EMBL" id="ELK30287.1"/>
    </source>
</evidence>
<dbReference type="AlphaFoldDB" id="L5LW49"/>
<dbReference type="GO" id="GO:0005886">
    <property type="term" value="C:plasma membrane"/>
    <property type="evidence" value="ECO:0007669"/>
    <property type="project" value="UniProtKB-SubCell"/>
</dbReference>
<dbReference type="PANTHER" id="PTHR19433">
    <property type="entry name" value="T-CELL RECEPTOR ALPHA CHAIN V REGION-RELATED"/>
    <property type="match status" value="1"/>
</dbReference>
<keyword evidence="4" id="KW-0391">Immunity</keyword>
<evidence type="ECO:0000256" key="5">
    <source>
        <dbReference type="ARBA" id="ARBA00023136"/>
    </source>
</evidence>
<dbReference type="SMART" id="SM00408">
    <property type="entry name" value="IGc2"/>
    <property type="match status" value="1"/>
</dbReference>
<sequence length="137" mass="15002">MRLLTGVTVFLTLGAVIDAKITQPNSMDYAEGKDVNLPCNHSTIGGTDYIHWYRQNPNQRPQYIIHGLRNNVTNNMASLIITEDRKSSTLILPQVTLRDSAVYYCAVSDTVGQTGLHLCNISLAKEGGGGSSYSEQI</sequence>
<name>L5LW49_MYODS</name>
<protein>
    <submittedName>
        <fullName evidence="10">Ig lambda chain V-III region LOI</fullName>
    </submittedName>
</protein>
<keyword evidence="11" id="KW-1185">Reference proteome</keyword>
<evidence type="ECO:0000313" key="11">
    <source>
        <dbReference type="Proteomes" id="UP000010556"/>
    </source>
</evidence>
<dbReference type="SMART" id="SM00409">
    <property type="entry name" value="IG"/>
    <property type="match status" value="1"/>
</dbReference>
<dbReference type="InterPro" id="IPR003598">
    <property type="entry name" value="Ig_sub2"/>
</dbReference>
<feature type="signal peptide" evidence="8">
    <location>
        <begin position="1"/>
        <end position="19"/>
    </location>
</feature>
<dbReference type="SMART" id="SM00406">
    <property type="entry name" value="IGv"/>
    <property type="match status" value="1"/>
</dbReference>
<reference evidence="11" key="1">
    <citation type="journal article" date="2013" name="Science">
        <title>Comparative analysis of bat genomes provides insight into the evolution of flight and immunity.</title>
        <authorList>
            <person name="Zhang G."/>
            <person name="Cowled C."/>
            <person name="Shi Z."/>
            <person name="Huang Z."/>
            <person name="Bishop-Lilly K.A."/>
            <person name="Fang X."/>
            <person name="Wynne J.W."/>
            <person name="Xiong Z."/>
            <person name="Baker M.L."/>
            <person name="Zhao W."/>
            <person name="Tachedjian M."/>
            <person name="Zhu Y."/>
            <person name="Zhou P."/>
            <person name="Jiang X."/>
            <person name="Ng J."/>
            <person name="Yang L."/>
            <person name="Wu L."/>
            <person name="Xiao J."/>
            <person name="Feng Y."/>
            <person name="Chen Y."/>
            <person name="Sun X."/>
            <person name="Zhang Y."/>
            <person name="Marsh G.A."/>
            <person name="Crameri G."/>
            <person name="Broder C.C."/>
            <person name="Frey K.G."/>
            <person name="Wang L.F."/>
            <person name="Wang J."/>
        </authorList>
    </citation>
    <scope>NUCLEOTIDE SEQUENCE [LARGE SCALE GENOMIC DNA]</scope>
</reference>
<dbReference type="Proteomes" id="UP000010556">
    <property type="component" value="Unassembled WGS sequence"/>
</dbReference>
<dbReference type="EMBL" id="KB107224">
    <property type="protein sequence ID" value="ELK30287.1"/>
    <property type="molecule type" value="Genomic_DNA"/>
</dbReference>
<evidence type="ECO:0000256" key="2">
    <source>
        <dbReference type="ARBA" id="ARBA00022475"/>
    </source>
</evidence>
<evidence type="ECO:0000259" key="9">
    <source>
        <dbReference type="PROSITE" id="PS50835"/>
    </source>
</evidence>
<keyword evidence="7" id="KW-0325">Glycoprotein</keyword>
<dbReference type="Gene3D" id="2.60.40.10">
    <property type="entry name" value="Immunoglobulins"/>
    <property type="match status" value="1"/>
</dbReference>
<dbReference type="Pfam" id="PF07686">
    <property type="entry name" value="V-set"/>
    <property type="match status" value="1"/>
</dbReference>
<keyword evidence="6" id="KW-1015">Disulfide bond</keyword>
<organism evidence="10 11">
    <name type="scientific">Myotis davidii</name>
    <name type="common">David's myotis</name>
    <dbReference type="NCBI Taxonomy" id="225400"/>
    <lineage>
        <taxon>Eukaryota</taxon>
        <taxon>Metazoa</taxon>
        <taxon>Chordata</taxon>
        <taxon>Craniata</taxon>
        <taxon>Vertebrata</taxon>
        <taxon>Euteleostomi</taxon>
        <taxon>Mammalia</taxon>
        <taxon>Eutheria</taxon>
        <taxon>Laurasiatheria</taxon>
        <taxon>Chiroptera</taxon>
        <taxon>Yangochiroptera</taxon>
        <taxon>Vespertilionidae</taxon>
        <taxon>Myotis</taxon>
    </lineage>
</organism>
<proteinExistence type="predicted"/>
<feature type="domain" description="Ig-like" evidence="9">
    <location>
        <begin position="31"/>
        <end position="122"/>
    </location>
</feature>
<dbReference type="SUPFAM" id="SSF48726">
    <property type="entry name" value="Immunoglobulin"/>
    <property type="match status" value="1"/>
</dbReference>